<feature type="transmembrane region" description="Helical" evidence="8">
    <location>
        <begin position="169"/>
        <end position="185"/>
    </location>
</feature>
<dbReference type="Pfam" id="PF03845">
    <property type="entry name" value="Spore_permease"/>
    <property type="match status" value="1"/>
</dbReference>
<keyword evidence="10" id="KW-1185">Reference proteome</keyword>
<name>A0A316D974_9BACL</name>
<dbReference type="AlphaFoldDB" id="A0A316D974"/>
<accession>A0A316D974</accession>
<feature type="transmembrane region" description="Helical" evidence="8">
    <location>
        <begin position="292"/>
        <end position="316"/>
    </location>
</feature>
<sequence>MSNVTQKKSTKNKETSKYNITSYQMTAIIASTIIGVSVLTLPRSSTEKAHQMGWISILFALLISLLGMLVMNKLLVRFPGKTLVDILAELLGSRKKPWVGRVLSMPFSLIYFAYWAWLTGMVLRTFGEVVVTAVLVNTPLEVIVLTMLLLCFSLSYYDVEVVSRVNETLLLLIVIPVIALAVSAYQTAHLDFILPLFSLRHMSGILHSTVTAMTSLFGFEVLMMFNSHLSHDRHMLRAQLIGVLLPGMIYLLIVIAGIMAFGYEELSRQAWPTLELVKTTQVPGLVLERLEAVFLGVWVAAVFTTAGNWFYCANWIMNALISRKKRTWWSSVLLFGTVYLIAMTPRNVEDLFHYWEWIGYAGFATTFLLPLLFLIFAMIRRLDHRQQEGGETDAQAAS</sequence>
<keyword evidence="3" id="KW-0813">Transport</keyword>
<keyword evidence="6 8" id="KW-1133">Transmembrane helix</keyword>
<feature type="transmembrane region" description="Helical" evidence="8">
    <location>
        <begin position="98"/>
        <end position="117"/>
    </location>
</feature>
<evidence type="ECO:0000256" key="1">
    <source>
        <dbReference type="ARBA" id="ARBA00004141"/>
    </source>
</evidence>
<evidence type="ECO:0000313" key="9">
    <source>
        <dbReference type="EMBL" id="PWK11482.1"/>
    </source>
</evidence>
<evidence type="ECO:0000256" key="8">
    <source>
        <dbReference type="SAM" id="Phobius"/>
    </source>
</evidence>
<proteinExistence type="inferred from homology"/>
<evidence type="ECO:0000256" key="3">
    <source>
        <dbReference type="ARBA" id="ARBA00022448"/>
    </source>
</evidence>
<comment type="caution">
    <text evidence="9">The sequence shown here is derived from an EMBL/GenBank/DDBJ whole genome shotgun (WGS) entry which is preliminary data.</text>
</comment>
<evidence type="ECO:0000256" key="7">
    <source>
        <dbReference type="ARBA" id="ARBA00023136"/>
    </source>
</evidence>
<dbReference type="PANTHER" id="PTHR34975:SF2">
    <property type="entry name" value="SPORE GERMINATION PROTEIN A2"/>
    <property type="match status" value="1"/>
</dbReference>
<gene>
    <name evidence="9" type="ORF">C7459_11010</name>
</gene>
<protein>
    <submittedName>
        <fullName evidence="9">Spore germination protein</fullName>
    </submittedName>
</protein>
<dbReference type="NCBIfam" id="TIGR00912">
    <property type="entry name" value="2A0309"/>
    <property type="match status" value="1"/>
</dbReference>
<keyword evidence="5 8" id="KW-0812">Transmembrane</keyword>
<keyword evidence="4" id="KW-0309">Germination</keyword>
<organism evidence="9 10">
    <name type="scientific">Tumebacillus permanentifrigoris</name>
    <dbReference type="NCBI Taxonomy" id="378543"/>
    <lineage>
        <taxon>Bacteria</taxon>
        <taxon>Bacillati</taxon>
        <taxon>Bacillota</taxon>
        <taxon>Bacilli</taxon>
        <taxon>Bacillales</taxon>
        <taxon>Alicyclobacillaceae</taxon>
        <taxon>Tumebacillus</taxon>
    </lineage>
</organism>
<evidence type="ECO:0000256" key="4">
    <source>
        <dbReference type="ARBA" id="ARBA00022544"/>
    </source>
</evidence>
<dbReference type="GO" id="GO:0009847">
    <property type="term" value="P:spore germination"/>
    <property type="evidence" value="ECO:0007669"/>
    <property type="project" value="InterPro"/>
</dbReference>
<evidence type="ECO:0000256" key="5">
    <source>
        <dbReference type="ARBA" id="ARBA00022692"/>
    </source>
</evidence>
<feature type="transmembrane region" description="Helical" evidence="8">
    <location>
        <begin position="20"/>
        <end position="41"/>
    </location>
</feature>
<dbReference type="Gene3D" id="1.20.1740.10">
    <property type="entry name" value="Amino acid/polyamine transporter I"/>
    <property type="match status" value="1"/>
</dbReference>
<comment type="similarity">
    <text evidence="2">Belongs to the amino acid-polyamine-organocation (APC) superfamily. Spore germination protein (SGP) (TC 2.A.3.9) family.</text>
</comment>
<feature type="transmembrane region" description="Helical" evidence="8">
    <location>
        <begin position="328"/>
        <end position="345"/>
    </location>
</feature>
<comment type="subcellular location">
    <subcellularLocation>
        <location evidence="1">Membrane</location>
        <topology evidence="1">Multi-pass membrane protein</topology>
    </subcellularLocation>
</comment>
<evidence type="ECO:0000313" key="10">
    <source>
        <dbReference type="Proteomes" id="UP000245634"/>
    </source>
</evidence>
<dbReference type="GO" id="GO:0016020">
    <property type="term" value="C:membrane"/>
    <property type="evidence" value="ECO:0007669"/>
    <property type="project" value="UniProtKB-SubCell"/>
</dbReference>
<evidence type="ECO:0000256" key="2">
    <source>
        <dbReference type="ARBA" id="ARBA00007998"/>
    </source>
</evidence>
<feature type="transmembrane region" description="Helical" evidence="8">
    <location>
        <begin position="205"/>
        <end position="226"/>
    </location>
</feature>
<dbReference type="InterPro" id="IPR004761">
    <property type="entry name" value="Spore_GerAB"/>
</dbReference>
<dbReference type="RefSeq" id="WP_109689623.1">
    <property type="nucleotide sequence ID" value="NZ_QGGL01000010.1"/>
</dbReference>
<evidence type="ECO:0000256" key="6">
    <source>
        <dbReference type="ARBA" id="ARBA00022989"/>
    </source>
</evidence>
<feature type="transmembrane region" description="Helical" evidence="8">
    <location>
        <begin position="53"/>
        <end position="71"/>
    </location>
</feature>
<reference evidence="9 10" key="1">
    <citation type="submission" date="2018-05" db="EMBL/GenBank/DDBJ databases">
        <title>Genomic Encyclopedia of Type Strains, Phase IV (KMG-IV): sequencing the most valuable type-strain genomes for metagenomic binning, comparative biology and taxonomic classification.</title>
        <authorList>
            <person name="Goeker M."/>
        </authorList>
    </citation>
    <scope>NUCLEOTIDE SEQUENCE [LARGE SCALE GENOMIC DNA]</scope>
    <source>
        <strain evidence="9 10">DSM 18773</strain>
    </source>
</reference>
<feature type="transmembrane region" description="Helical" evidence="8">
    <location>
        <begin position="357"/>
        <end position="379"/>
    </location>
</feature>
<dbReference type="Proteomes" id="UP000245634">
    <property type="component" value="Unassembled WGS sequence"/>
</dbReference>
<dbReference type="PANTHER" id="PTHR34975">
    <property type="entry name" value="SPORE GERMINATION PROTEIN A2"/>
    <property type="match status" value="1"/>
</dbReference>
<feature type="transmembrane region" description="Helical" evidence="8">
    <location>
        <begin position="129"/>
        <end position="157"/>
    </location>
</feature>
<dbReference type="OrthoDB" id="2661055at2"/>
<keyword evidence="7 8" id="KW-0472">Membrane</keyword>
<feature type="transmembrane region" description="Helical" evidence="8">
    <location>
        <begin position="238"/>
        <end position="263"/>
    </location>
</feature>
<dbReference type="EMBL" id="QGGL01000010">
    <property type="protein sequence ID" value="PWK11482.1"/>
    <property type="molecule type" value="Genomic_DNA"/>
</dbReference>